<proteinExistence type="predicted"/>
<evidence type="ECO:0000256" key="4">
    <source>
        <dbReference type="SAM" id="MobiDB-lite"/>
    </source>
</evidence>
<dbReference type="SUPFAM" id="SSF50199">
    <property type="entry name" value="Staphylococcal nuclease"/>
    <property type="match status" value="1"/>
</dbReference>
<evidence type="ECO:0000256" key="5">
    <source>
        <dbReference type="SAM" id="SignalP"/>
    </source>
</evidence>
<keyword evidence="1" id="KW-0540">Nuclease</keyword>
<dbReference type="PANTHER" id="PTHR12302">
    <property type="entry name" value="EBNA2 BINDING PROTEIN P100"/>
    <property type="match status" value="1"/>
</dbReference>
<evidence type="ECO:0000259" key="6">
    <source>
        <dbReference type="PROSITE" id="PS50830"/>
    </source>
</evidence>
<keyword evidence="2" id="KW-0255">Endonuclease</keyword>
<gene>
    <name evidence="7" type="ORF">ACFPYN_14645</name>
</gene>
<evidence type="ECO:0000256" key="2">
    <source>
        <dbReference type="ARBA" id="ARBA00022759"/>
    </source>
</evidence>
<dbReference type="Proteomes" id="UP001596170">
    <property type="component" value="Unassembled WGS sequence"/>
</dbReference>
<sequence length="300" mass="32969">MNVNFRKTLALFMIGSALIFSGCGTTLTSSENEKYESVTKDQASETNSNEIIKEDMVEDVKEEKTAVVVKPEAPVKAVPKEGTTDQVPVTLVSTTDGDTIRVMYKGINEPVRYLLIDTPETNHPRLGKQPFGTEAKERNRALVNSGNLTLEFDVGEKRDKYGRLLAYVYVDGKSVQEALIRDGLARVGYVYPPNTRHLTPYEEVQKVAKSKKLGFWAVEDYASDSGFASTPTASSESNSTDEGSSSATTTPSAPAATTGTTEWFDNCTHMRTKYPSGVASDHPAYQSKMDRDKDNFACEK</sequence>
<dbReference type="PROSITE" id="PS50830">
    <property type="entry name" value="TNASE_3"/>
    <property type="match status" value="1"/>
</dbReference>
<reference evidence="8" key="1">
    <citation type="journal article" date="2019" name="Int. J. Syst. Evol. Microbiol.">
        <title>The Global Catalogue of Microorganisms (GCM) 10K type strain sequencing project: providing services to taxonomists for standard genome sequencing and annotation.</title>
        <authorList>
            <consortium name="The Broad Institute Genomics Platform"/>
            <consortium name="The Broad Institute Genome Sequencing Center for Infectious Disease"/>
            <person name="Wu L."/>
            <person name="Ma J."/>
        </authorList>
    </citation>
    <scope>NUCLEOTIDE SEQUENCE [LARGE SCALE GENOMIC DNA]</scope>
    <source>
        <strain evidence="8">CCUG 54527</strain>
    </source>
</reference>
<evidence type="ECO:0000313" key="7">
    <source>
        <dbReference type="EMBL" id="MFC6040664.1"/>
    </source>
</evidence>
<feature type="compositionally biased region" description="Basic and acidic residues" evidence="4">
    <location>
        <begin position="288"/>
        <end position="300"/>
    </location>
</feature>
<evidence type="ECO:0000256" key="1">
    <source>
        <dbReference type="ARBA" id="ARBA00022722"/>
    </source>
</evidence>
<dbReference type="InterPro" id="IPR016071">
    <property type="entry name" value="Staphylococal_nuclease_OB-fold"/>
</dbReference>
<feature type="signal peptide" evidence="5">
    <location>
        <begin position="1"/>
        <end position="22"/>
    </location>
</feature>
<dbReference type="PANTHER" id="PTHR12302:SF3">
    <property type="entry name" value="SERINE_THREONINE-PROTEIN KINASE 31"/>
    <property type="match status" value="1"/>
</dbReference>
<feature type="domain" description="TNase-like" evidence="6">
    <location>
        <begin position="85"/>
        <end position="218"/>
    </location>
</feature>
<dbReference type="Pfam" id="PF05901">
    <property type="entry name" value="Excalibur"/>
    <property type="match status" value="1"/>
</dbReference>
<dbReference type="Gene3D" id="2.40.50.90">
    <property type="match status" value="1"/>
</dbReference>
<keyword evidence="5" id="KW-0732">Signal</keyword>
<comment type="caution">
    <text evidence="7">The sequence shown here is derived from an EMBL/GenBank/DDBJ whole genome shotgun (WGS) entry which is preliminary data.</text>
</comment>
<keyword evidence="8" id="KW-1185">Reference proteome</keyword>
<organism evidence="7 8">
    <name type="scientific">Paenisporosarcina macmurdoensis</name>
    <dbReference type="NCBI Taxonomy" id="212659"/>
    <lineage>
        <taxon>Bacteria</taxon>
        <taxon>Bacillati</taxon>
        <taxon>Bacillota</taxon>
        <taxon>Bacilli</taxon>
        <taxon>Bacillales</taxon>
        <taxon>Caryophanaceae</taxon>
        <taxon>Paenisporosarcina</taxon>
    </lineage>
</organism>
<dbReference type="SMART" id="SM00894">
    <property type="entry name" value="Excalibur"/>
    <property type="match status" value="1"/>
</dbReference>
<feature type="chain" id="PRO_5046439394" evidence="5">
    <location>
        <begin position="23"/>
        <end position="300"/>
    </location>
</feature>
<dbReference type="EMBL" id="JBHSRI010000025">
    <property type="protein sequence ID" value="MFC6040664.1"/>
    <property type="molecule type" value="Genomic_DNA"/>
</dbReference>
<dbReference type="PROSITE" id="PS51257">
    <property type="entry name" value="PROKAR_LIPOPROTEIN"/>
    <property type="match status" value="1"/>
</dbReference>
<evidence type="ECO:0000313" key="8">
    <source>
        <dbReference type="Proteomes" id="UP001596170"/>
    </source>
</evidence>
<dbReference type="RefSeq" id="WP_377735200.1">
    <property type="nucleotide sequence ID" value="NZ_JBHSRI010000025.1"/>
</dbReference>
<dbReference type="InterPro" id="IPR002071">
    <property type="entry name" value="Thermonucl_AS"/>
</dbReference>
<dbReference type="Pfam" id="PF00565">
    <property type="entry name" value="SNase"/>
    <property type="match status" value="1"/>
</dbReference>
<name>A0ABW1L9R4_9BACL</name>
<protein>
    <submittedName>
        <fullName evidence="7">Thermonuclease family protein</fullName>
    </submittedName>
</protein>
<keyword evidence="3" id="KW-0378">Hydrolase</keyword>
<feature type="region of interest" description="Disordered" evidence="4">
    <location>
        <begin position="226"/>
        <end position="300"/>
    </location>
</feature>
<feature type="compositionally biased region" description="Low complexity" evidence="4">
    <location>
        <begin position="233"/>
        <end position="261"/>
    </location>
</feature>
<evidence type="ECO:0000256" key="3">
    <source>
        <dbReference type="ARBA" id="ARBA00022801"/>
    </source>
</evidence>
<dbReference type="InterPro" id="IPR035437">
    <property type="entry name" value="SNase_OB-fold_sf"/>
</dbReference>
<accession>A0ABW1L9R4</accession>
<dbReference type="CDD" id="cd00175">
    <property type="entry name" value="SNc"/>
    <property type="match status" value="1"/>
</dbReference>
<dbReference type="InterPro" id="IPR008613">
    <property type="entry name" value="Excalibur_Ca-bd_domain"/>
</dbReference>
<dbReference type="SMART" id="SM00318">
    <property type="entry name" value="SNc"/>
    <property type="match status" value="1"/>
</dbReference>
<dbReference type="PROSITE" id="PS01284">
    <property type="entry name" value="TNASE_2"/>
    <property type="match status" value="1"/>
</dbReference>